<dbReference type="Gene3D" id="3.40.50.360">
    <property type="match status" value="1"/>
</dbReference>
<gene>
    <name evidence="1" type="ORF">VKT23_019412</name>
</gene>
<proteinExistence type="predicted"/>
<dbReference type="InterPro" id="IPR029039">
    <property type="entry name" value="Flavoprotein-like_sf"/>
</dbReference>
<organism evidence="1 2">
    <name type="scientific">Marasmiellus scandens</name>
    <dbReference type="NCBI Taxonomy" id="2682957"/>
    <lineage>
        <taxon>Eukaryota</taxon>
        <taxon>Fungi</taxon>
        <taxon>Dikarya</taxon>
        <taxon>Basidiomycota</taxon>
        <taxon>Agaricomycotina</taxon>
        <taxon>Agaricomycetes</taxon>
        <taxon>Agaricomycetidae</taxon>
        <taxon>Agaricales</taxon>
        <taxon>Marasmiineae</taxon>
        <taxon>Omphalotaceae</taxon>
        <taxon>Marasmiellus</taxon>
    </lineage>
</organism>
<reference evidence="1 2" key="1">
    <citation type="submission" date="2024-01" db="EMBL/GenBank/DDBJ databases">
        <title>A draft genome for the cacao thread blight pathogen Marasmiellus scandens.</title>
        <authorList>
            <person name="Baruah I.K."/>
            <person name="Leung J."/>
            <person name="Bukari Y."/>
            <person name="Amoako-Attah I."/>
            <person name="Meinhardt L.W."/>
            <person name="Bailey B.A."/>
            <person name="Cohen S.P."/>
        </authorList>
    </citation>
    <scope>NUCLEOTIDE SEQUENCE [LARGE SCALE GENOMIC DNA]</scope>
    <source>
        <strain evidence="1 2">GH-19</strain>
    </source>
</reference>
<protein>
    <submittedName>
        <fullName evidence="1">Uncharacterized protein</fullName>
    </submittedName>
</protein>
<name>A0ABR1ILF8_9AGAR</name>
<evidence type="ECO:0000313" key="2">
    <source>
        <dbReference type="Proteomes" id="UP001498398"/>
    </source>
</evidence>
<comment type="caution">
    <text evidence="1">The sequence shown here is derived from an EMBL/GenBank/DDBJ whole genome shotgun (WGS) entry which is preliminary data.</text>
</comment>
<dbReference type="Proteomes" id="UP001498398">
    <property type="component" value="Unassembled WGS sequence"/>
</dbReference>
<evidence type="ECO:0000313" key="1">
    <source>
        <dbReference type="EMBL" id="KAK7435881.1"/>
    </source>
</evidence>
<keyword evidence="2" id="KW-1185">Reference proteome</keyword>
<dbReference type="EMBL" id="JBANRG010000101">
    <property type="protein sequence ID" value="KAK7435881.1"/>
    <property type="molecule type" value="Genomic_DNA"/>
</dbReference>
<accession>A0ABR1ILF8</accession>
<sequence length="54" mass="6191">MKTGTFIFYGSQTGEEYAIRLAKETKSKFDLTSLVCDPEEYDFERSPKTMLLSS</sequence>